<evidence type="ECO:0000313" key="2">
    <source>
        <dbReference type="Proteomes" id="UP001218218"/>
    </source>
</evidence>
<evidence type="ECO:0000313" key="1">
    <source>
        <dbReference type="EMBL" id="KAJ7334192.1"/>
    </source>
</evidence>
<reference evidence="1" key="1">
    <citation type="submission" date="2023-03" db="EMBL/GenBank/DDBJ databases">
        <title>Massive genome expansion in bonnet fungi (Mycena s.s.) driven by repeated elements and novel gene families across ecological guilds.</title>
        <authorList>
            <consortium name="Lawrence Berkeley National Laboratory"/>
            <person name="Harder C.B."/>
            <person name="Miyauchi S."/>
            <person name="Viragh M."/>
            <person name="Kuo A."/>
            <person name="Thoen E."/>
            <person name="Andreopoulos B."/>
            <person name="Lu D."/>
            <person name="Skrede I."/>
            <person name="Drula E."/>
            <person name="Henrissat B."/>
            <person name="Morin E."/>
            <person name="Kohler A."/>
            <person name="Barry K."/>
            <person name="LaButti K."/>
            <person name="Morin E."/>
            <person name="Salamov A."/>
            <person name="Lipzen A."/>
            <person name="Mereny Z."/>
            <person name="Hegedus B."/>
            <person name="Baldrian P."/>
            <person name="Stursova M."/>
            <person name="Weitz H."/>
            <person name="Taylor A."/>
            <person name="Grigoriev I.V."/>
            <person name="Nagy L.G."/>
            <person name="Martin F."/>
            <person name="Kauserud H."/>
        </authorList>
    </citation>
    <scope>NUCLEOTIDE SEQUENCE</scope>
    <source>
        <strain evidence="1">CBHHK002</strain>
    </source>
</reference>
<proteinExistence type="predicted"/>
<comment type="caution">
    <text evidence="1">The sequence shown here is derived from an EMBL/GenBank/DDBJ whole genome shotgun (WGS) entry which is preliminary data.</text>
</comment>
<evidence type="ECO:0008006" key="3">
    <source>
        <dbReference type="Google" id="ProtNLM"/>
    </source>
</evidence>
<accession>A0AAD6ZR00</accession>
<gene>
    <name evidence="1" type="ORF">DFH08DRAFT_301657</name>
</gene>
<dbReference type="Gene3D" id="1.20.1280.50">
    <property type="match status" value="1"/>
</dbReference>
<protein>
    <recommendedName>
        <fullName evidence="3">F-box domain-containing protein</fullName>
    </recommendedName>
</protein>
<keyword evidence="2" id="KW-1185">Reference proteome</keyword>
<dbReference type="Proteomes" id="UP001218218">
    <property type="component" value="Unassembled WGS sequence"/>
</dbReference>
<dbReference type="AlphaFoldDB" id="A0AAD6ZR00"/>
<name>A0AAD6ZR00_9AGAR</name>
<dbReference type="EMBL" id="JARIHO010000033">
    <property type="protein sequence ID" value="KAJ7334192.1"/>
    <property type="molecule type" value="Genomic_DNA"/>
</dbReference>
<organism evidence="1 2">
    <name type="scientific">Mycena albidolilacea</name>
    <dbReference type="NCBI Taxonomy" id="1033008"/>
    <lineage>
        <taxon>Eukaryota</taxon>
        <taxon>Fungi</taxon>
        <taxon>Dikarya</taxon>
        <taxon>Basidiomycota</taxon>
        <taxon>Agaricomycotina</taxon>
        <taxon>Agaricomycetes</taxon>
        <taxon>Agaricomycetidae</taxon>
        <taxon>Agaricales</taxon>
        <taxon>Marasmiineae</taxon>
        <taxon>Mycenaceae</taxon>
        <taxon>Mycena</taxon>
    </lineage>
</organism>
<sequence length="564" mass="64092">MPTLSTSKRRVPLAIHSFRRALGVNRFETFQHRRKRLEAAALNTIAPISSLPPEILCHIFLFYASTSPLHGLGWLAVTHVIHHWRAVALACPELWANLILHRKLMPMMLVRSKEASLIIRVDLNYRTDLASRHIRENIARVGVLDVRGSQHALDAFFVDHVGKSSAPRLRSLSVVNLTTAGDPLWLDARVFHSAEKRMGHIPRQLRLEKCALPWNSPWYSNLTNLHLADFHKAHSPTITMLLSVIISSPRLQHLTLINTQTRVDGLDRSFPFALRDLRSIRVSEPISVCAQILMNLTFPSVVAVDVCCLPAPAFPETHGSLVDTVLCHRDFCQTYNFLRIDAPTRDCFRIDTSSYLTDKTLRIEIHYGARPPSLGPALNNLVKYSNIFFSRITTLHVNTVALGNDSWRHLRKCRNLATLTLQTIDPLPILTLLLECAMRCIGVSVRPEFEVDIDLNGVRRQLFPELRCIELNDIDCGNPYPSPTDVLRSLLWARRTGRCPIPRVRVAACKNVFQQDLDYLRFLTNSFFRDGVGQNPGEKEDGGYIDVRSFSLNVFEHLHISRIY</sequence>